<dbReference type="RefSeq" id="WP_177078054.1">
    <property type="nucleotide sequence ID" value="NZ_JACARG010000023.1"/>
</dbReference>
<protein>
    <submittedName>
        <fullName evidence="1">Uncharacterized protein</fullName>
    </submittedName>
</protein>
<accession>A0A7Y8EGD2</accession>
<organism evidence="1 2">
    <name type="scientific">Pseudomonas yamanorum</name>
    <dbReference type="NCBI Taxonomy" id="515393"/>
    <lineage>
        <taxon>Bacteria</taxon>
        <taxon>Pseudomonadati</taxon>
        <taxon>Pseudomonadota</taxon>
        <taxon>Gammaproteobacteria</taxon>
        <taxon>Pseudomonadales</taxon>
        <taxon>Pseudomonadaceae</taxon>
        <taxon>Pseudomonas</taxon>
    </lineage>
</organism>
<sequence length="110" mass="12476">MKLISVPLSQEALELLDVDACPKNKLEQLYMSETEYRQLTNSGIIDNINLKLGKIIDDYEDEKIQGINEIESTLSILKSSTIPENPELLIKLINLTNTALKNNTGIFFFF</sequence>
<gene>
    <name evidence="1" type="ORF">HX822_14525</name>
</gene>
<reference evidence="1 2" key="1">
    <citation type="submission" date="2020-04" db="EMBL/GenBank/DDBJ databases">
        <title>Molecular characterization of pseudomonads from Agaricus bisporus reveal novel blotch 2 pathogens in Western Europe.</title>
        <authorList>
            <person name="Taparia T."/>
            <person name="Krijger M."/>
            <person name="Haynes E."/>
            <person name="Elpinstone J.G."/>
            <person name="Noble R."/>
            <person name="Van Der Wolf J."/>
        </authorList>
    </citation>
    <scope>NUCLEOTIDE SEQUENCE [LARGE SCALE GENOMIC DNA]</scope>
    <source>
        <strain evidence="1 2">IPO3782</strain>
    </source>
</reference>
<comment type="caution">
    <text evidence="1">The sequence shown here is derived from an EMBL/GenBank/DDBJ whole genome shotgun (WGS) entry which is preliminary data.</text>
</comment>
<dbReference type="EMBL" id="JACARG010000023">
    <property type="protein sequence ID" value="NWE14158.1"/>
    <property type="molecule type" value="Genomic_DNA"/>
</dbReference>
<evidence type="ECO:0000313" key="2">
    <source>
        <dbReference type="Proteomes" id="UP000531950"/>
    </source>
</evidence>
<name>A0A7Y8EGD2_9PSED</name>
<dbReference type="Gene3D" id="3.40.1760.20">
    <property type="match status" value="1"/>
</dbReference>
<dbReference type="AlphaFoldDB" id="A0A7Y8EGD2"/>
<evidence type="ECO:0000313" key="1">
    <source>
        <dbReference type="EMBL" id="NWE14158.1"/>
    </source>
</evidence>
<proteinExistence type="predicted"/>
<dbReference type="Proteomes" id="UP000531950">
    <property type="component" value="Unassembled WGS sequence"/>
</dbReference>
<dbReference type="InterPro" id="IPR038223">
    <property type="entry name" value="DMP12_sf"/>
</dbReference>